<accession>A0ABR6ZBQ4</accession>
<dbReference type="Pfam" id="PF20043">
    <property type="entry name" value="DUF6445"/>
    <property type="match status" value="1"/>
</dbReference>
<proteinExistence type="predicted"/>
<organism evidence="1 2">
    <name type="scientific">Undibacterium umbellatum</name>
    <dbReference type="NCBI Taxonomy" id="2762300"/>
    <lineage>
        <taxon>Bacteria</taxon>
        <taxon>Pseudomonadati</taxon>
        <taxon>Pseudomonadota</taxon>
        <taxon>Betaproteobacteria</taxon>
        <taxon>Burkholderiales</taxon>
        <taxon>Oxalobacteraceae</taxon>
        <taxon>Undibacterium</taxon>
    </lineage>
</organism>
<reference evidence="1 2" key="1">
    <citation type="submission" date="2020-08" db="EMBL/GenBank/DDBJ databases">
        <title>Novel species isolated from subtropical streams in China.</title>
        <authorList>
            <person name="Lu H."/>
        </authorList>
    </citation>
    <scope>NUCLEOTIDE SEQUENCE [LARGE SCALE GENOMIC DNA]</scope>
    <source>
        <strain evidence="1 2">NL8W</strain>
    </source>
</reference>
<name>A0ABR6ZBQ4_9BURK</name>
<evidence type="ECO:0008006" key="3">
    <source>
        <dbReference type="Google" id="ProtNLM"/>
    </source>
</evidence>
<dbReference type="InterPro" id="IPR045617">
    <property type="entry name" value="DUF6445"/>
</dbReference>
<protein>
    <recommendedName>
        <fullName evidence="3">Prolyl 4-hydroxylase alpha subunit Fe(2+) 2OG dioxygenase domain-containing protein</fullName>
    </recommendedName>
</protein>
<comment type="caution">
    <text evidence="1">The sequence shown here is derived from an EMBL/GenBank/DDBJ whole genome shotgun (WGS) entry which is preliminary data.</text>
</comment>
<dbReference type="EMBL" id="JACOFX010000009">
    <property type="protein sequence ID" value="MBC3909192.1"/>
    <property type="molecule type" value="Genomic_DNA"/>
</dbReference>
<dbReference type="Proteomes" id="UP000646911">
    <property type="component" value="Unassembled WGS sequence"/>
</dbReference>
<sequence length="200" mass="22763">MKAIGISSSFHPYPNFDKKKGYPGIRAQAPAEYSNTITEFLEPLIKLNFGVPEELALRKSMCAFSLTTMHANDLSPLQRTPHFDASSPHHMAVLLYLCDERHGGTGFYRHKATGLQQITEATREHYLDVYYEEINAVRPPTRYFDDSNEHFSFLGMIPAKFNRLVIYRGSLLHTACINPALSINDNPRSGRLTVNTFYDF</sequence>
<evidence type="ECO:0000313" key="2">
    <source>
        <dbReference type="Proteomes" id="UP000646911"/>
    </source>
</evidence>
<keyword evidence="2" id="KW-1185">Reference proteome</keyword>
<gene>
    <name evidence="1" type="ORF">H8L47_16670</name>
</gene>
<evidence type="ECO:0000313" key="1">
    <source>
        <dbReference type="EMBL" id="MBC3909192.1"/>
    </source>
</evidence>